<dbReference type="RefSeq" id="WP_139234636.1">
    <property type="nucleotide sequence ID" value="NZ_FPBV01000008.1"/>
</dbReference>
<dbReference type="eggNOG" id="ENOG5031XUS">
    <property type="taxonomic scope" value="Bacteria"/>
</dbReference>
<evidence type="ECO:0000313" key="1">
    <source>
        <dbReference type="EMBL" id="SFU78876.1"/>
    </source>
</evidence>
<protein>
    <submittedName>
        <fullName evidence="1">Sporulation protein YunB</fullName>
    </submittedName>
</protein>
<name>A0A1I7J0Y8_9BACL</name>
<keyword evidence="2" id="KW-1185">Reference proteome</keyword>
<gene>
    <name evidence="1" type="ORF">SAMN05421543_10850</name>
</gene>
<proteinExistence type="predicted"/>
<evidence type="ECO:0000313" key="2">
    <source>
        <dbReference type="Proteomes" id="UP000183508"/>
    </source>
</evidence>
<dbReference type="Proteomes" id="UP000183508">
    <property type="component" value="Unassembled WGS sequence"/>
</dbReference>
<dbReference type="OrthoDB" id="1649278at2"/>
<dbReference type="Pfam" id="PF09560">
    <property type="entry name" value="Spore_YunB"/>
    <property type="match status" value="1"/>
</dbReference>
<dbReference type="STRING" id="392015.SAMN05421543_10850"/>
<dbReference type="AlphaFoldDB" id="A0A1I7J0Y8"/>
<dbReference type="EMBL" id="FPBV01000008">
    <property type="protein sequence ID" value="SFU78876.1"/>
    <property type="molecule type" value="Genomic_DNA"/>
</dbReference>
<reference evidence="2" key="1">
    <citation type="submission" date="2016-10" db="EMBL/GenBank/DDBJ databases">
        <authorList>
            <person name="Varghese N."/>
        </authorList>
    </citation>
    <scope>NUCLEOTIDE SEQUENCE [LARGE SCALE GENOMIC DNA]</scope>
    <source>
        <strain evidence="2">DSM 17980</strain>
    </source>
</reference>
<accession>A0A1I7J0Y8</accession>
<organism evidence="1 2">
    <name type="scientific">Alicyclobacillus macrosporangiidus</name>
    <dbReference type="NCBI Taxonomy" id="392015"/>
    <lineage>
        <taxon>Bacteria</taxon>
        <taxon>Bacillati</taxon>
        <taxon>Bacillota</taxon>
        <taxon>Bacilli</taxon>
        <taxon>Bacillales</taxon>
        <taxon>Alicyclobacillaceae</taxon>
        <taxon>Alicyclobacillus</taxon>
    </lineage>
</organism>
<sequence length="193" mass="19951">MAEWKLRPAIAAAAQGVAVRAATEALNAAVTEALVTGTDMSHVLVIDDRDAEGIRVAHFDFTQVARAQAAATQRAEAHLRDLSAQTLRLPAAHAVGGVLLTNLGVTLPVRVNMMGAVHSSVAAEVRSVGVNQTVHTLHLDLTADVQAVTPLVMAPAHVRTRVLLAYVVLNGEVPGTYFGGPGVGGVAVPAPAR</sequence>
<dbReference type="InterPro" id="IPR014197">
    <property type="entry name" value="Sporulation_prot_YunB"/>
</dbReference>